<evidence type="ECO:0000259" key="3">
    <source>
        <dbReference type="Pfam" id="PF10370"/>
    </source>
</evidence>
<dbReference type="Proteomes" id="UP000298781">
    <property type="component" value="Chromosome"/>
</dbReference>
<dbReference type="KEGG" id="pstg:E8M01_11830"/>
<feature type="domain" description="Rv2993c-like N-terminal" evidence="3">
    <location>
        <begin position="19"/>
        <end position="67"/>
    </location>
</feature>
<evidence type="ECO:0000256" key="1">
    <source>
        <dbReference type="ARBA" id="ARBA00022723"/>
    </source>
</evidence>
<dbReference type="OrthoDB" id="5197601at2"/>
<dbReference type="AlphaFoldDB" id="A0A4D7B9X7"/>
<dbReference type="GO" id="GO:0018773">
    <property type="term" value="F:acetylpyruvate hydrolase activity"/>
    <property type="evidence" value="ECO:0007669"/>
    <property type="project" value="TreeGrafter"/>
</dbReference>
<evidence type="ECO:0000259" key="2">
    <source>
        <dbReference type="Pfam" id="PF01557"/>
    </source>
</evidence>
<organism evidence="4 5">
    <name type="scientific">Phreatobacter stygius</name>
    <dbReference type="NCBI Taxonomy" id="1940610"/>
    <lineage>
        <taxon>Bacteria</taxon>
        <taxon>Pseudomonadati</taxon>
        <taxon>Pseudomonadota</taxon>
        <taxon>Alphaproteobacteria</taxon>
        <taxon>Hyphomicrobiales</taxon>
        <taxon>Phreatobacteraceae</taxon>
        <taxon>Phreatobacter</taxon>
    </lineage>
</organism>
<keyword evidence="5" id="KW-1185">Reference proteome</keyword>
<gene>
    <name evidence="4" type="ORF">E8M01_11830</name>
</gene>
<proteinExistence type="predicted"/>
<dbReference type="InterPro" id="IPR011234">
    <property type="entry name" value="Fumarylacetoacetase-like_C"/>
</dbReference>
<dbReference type="Pfam" id="PF10370">
    <property type="entry name" value="Rv2993c-like_N"/>
    <property type="match status" value="1"/>
</dbReference>
<evidence type="ECO:0000313" key="5">
    <source>
        <dbReference type="Proteomes" id="UP000298781"/>
    </source>
</evidence>
<evidence type="ECO:0000313" key="4">
    <source>
        <dbReference type="EMBL" id="QCI64852.1"/>
    </source>
</evidence>
<dbReference type="GO" id="GO:0046872">
    <property type="term" value="F:metal ion binding"/>
    <property type="evidence" value="ECO:0007669"/>
    <property type="project" value="UniProtKB-KW"/>
</dbReference>
<keyword evidence="1" id="KW-0479">Metal-binding</keyword>
<dbReference type="RefSeq" id="WP_136960303.1">
    <property type="nucleotide sequence ID" value="NZ_CP039690.1"/>
</dbReference>
<dbReference type="Pfam" id="PF01557">
    <property type="entry name" value="FAA_hydrolase"/>
    <property type="match status" value="1"/>
</dbReference>
<dbReference type="SUPFAM" id="SSF56529">
    <property type="entry name" value="FAH"/>
    <property type="match status" value="1"/>
</dbReference>
<keyword evidence="4" id="KW-0378">Hydrolase</keyword>
<feature type="domain" description="Fumarylacetoacetase-like C-terminal" evidence="2">
    <location>
        <begin position="72"/>
        <end position="271"/>
    </location>
</feature>
<reference evidence="4 5" key="1">
    <citation type="submission" date="2019-04" db="EMBL/GenBank/DDBJ databases">
        <title>Phreatobacter aquaticus sp. nov.</title>
        <authorList>
            <person name="Choi A."/>
        </authorList>
    </citation>
    <scope>NUCLEOTIDE SEQUENCE [LARGE SCALE GENOMIC DNA]</scope>
    <source>
        <strain evidence="4 5">KCTC 52518</strain>
    </source>
</reference>
<dbReference type="InterPro" id="IPR036663">
    <property type="entry name" value="Fumarylacetoacetase_C_sf"/>
</dbReference>
<dbReference type="InterPro" id="IPR018833">
    <property type="entry name" value="Rv2993c-like_N"/>
</dbReference>
<dbReference type="PANTHER" id="PTHR11820:SF7">
    <property type="entry name" value="ACYLPYRUVASE FAHD1, MITOCHONDRIAL"/>
    <property type="match status" value="1"/>
</dbReference>
<dbReference type="PANTHER" id="PTHR11820">
    <property type="entry name" value="ACYLPYRUVASE"/>
    <property type="match status" value="1"/>
</dbReference>
<dbReference type="Gene3D" id="3.90.850.10">
    <property type="entry name" value="Fumarylacetoacetase-like, C-terminal domain"/>
    <property type="match status" value="1"/>
</dbReference>
<protein>
    <submittedName>
        <fullName evidence="4">Fumarylacetoacetate hydrolase family protein</fullName>
    </submittedName>
</protein>
<name>A0A4D7B9X7_9HYPH</name>
<dbReference type="EMBL" id="CP039690">
    <property type="protein sequence ID" value="QCI64852.1"/>
    <property type="molecule type" value="Genomic_DNA"/>
</dbReference>
<accession>A0A4D7B9X7</accession>
<sequence length="273" mass="28433">MSSASIRPAADHGGDPTARWVRFARNGAEGFGTIAGDAIAVHAGCMFAGAAPTGETVALASVELLAPATPSKIIALWNNFHALAGKLAVPVPSEPLYLMKAPSSIAAPGATIPRPSSYSGRVVYEGELGIIIGKTCHEVSPDEAGDFIFGYTCVNDITALDLIAADPTFSQWVRAKSFDGFGPFGPVVATGIEPGGLTVRTVFNGQERQNYSVTDMIFQPHDLVSRISHDMTLVPGDLICCGTSLGVGTIKEPTNTIEVTIDGIGTLTNGFVQ</sequence>